<organism evidence="12">
    <name type="scientific">Caenorhabditis brenneri</name>
    <name type="common">Nematode worm</name>
    <dbReference type="NCBI Taxonomy" id="135651"/>
    <lineage>
        <taxon>Eukaryota</taxon>
        <taxon>Metazoa</taxon>
        <taxon>Ecdysozoa</taxon>
        <taxon>Nematoda</taxon>
        <taxon>Chromadorea</taxon>
        <taxon>Rhabditida</taxon>
        <taxon>Rhabditina</taxon>
        <taxon>Rhabditomorpha</taxon>
        <taxon>Rhabditoidea</taxon>
        <taxon>Rhabditidae</taxon>
        <taxon>Peloderinae</taxon>
        <taxon>Caenorhabditis</taxon>
    </lineage>
</organism>
<evidence type="ECO:0000313" key="12">
    <source>
        <dbReference type="Proteomes" id="UP000008068"/>
    </source>
</evidence>
<keyword evidence="6 8" id="KW-0810">Translation regulation</keyword>
<dbReference type="InterPro" id="IPR008705">
    <property type="entry name" value="Nanos/Xcar2"/>
</dbReference>
<evidence type="ECO:0000256" key="6">
    <source>
        <dbReference type="ARBA" id="ARBA00022845"/>
    </source>
</evidence>
<evidence type="ECO:0000256" key="2">
    <source>
        <dbReference type="ARBA" id="ARBA00022490"/>
    </source>
</evidence>
<feature type="region of interest" description="Disordered" evidence="9">
    <location>
        <begin position="1"/>
        <end position="54"/>
    </location>
</feature>
<sequence>MTARQPTLDHLLGQRYGEEYRAPAHSPTPPSPPPQPHPHGCVGDGRHGAHHHHQHGELWVLPLIVERASAPLQVAPSHPAPVRRPRPLCCSFCWKRAARWAREDGVPVPSKNARGSWSTHSLKGPGPNRVVTCPVLRQVVCGHCGATGDHAHTTHHHETHPEEFD</sequence>
<dbReference type="GO" id="GO:0003723">
    <property type="term" value="F:RNA binding"/>
    <property type="evidence" value="ECO:0007669"/>
    <property type="project" value="UniProtKB-UniRule"/>
</dbReference>
<evidence type="ECO:0000256" key="8">
    <source>
        <dbReference type="PROSITE-ProRule" id="PRU00855"/>
    </source>
</evidence>
<dbReference type="GO" id="GO:0008270">
    <property type="term" value="F:zinc ion binding"/>
    <property type="evidence" value="ECO:0007669"/>
    <property type="project" value="UniProtKB-KW"/>
</dbReference>
<accession>G0P9V0</accession>
<protein>
    <recommendedName>
        <fullName evidence="10">Nanos-type domain-containing protein</fullName>
    </recommendedName>
</protein>
<evidence type="ECO:0000256" key="1">
    <source>
        <dbReference type="ARBA" id="ARBA00004496"/>
    </source>
</evidence>
<keyword evidence="5" id="KW-0862">Zinc</keyword>
<evidence type="ECO:0000313" key="11">
    <source>
        <dbReference type="EMBL" id="EGT48729.1"/>
    </source>
</evidence>
<dbReference type="Gene3D" id="4.10.60.30">
    <property type="entry name" value="Nanos, RNA-binding domain"/>
    <property type="match status" value="1"/>
</dbReference>
<evidence type="ECO:0000259" key="10">
    <source>
        <dbReference type="PROSITE" id="PS51522"/>
    </source>
</evidence>
<keyword evidence="12" id="KW-1185">Reference proteome</keyword>
<dbReference type="STRING" id="135651.G0P9V0"/>
<dbReference type="EMBL" id="GL380158">
    <property type="protein sequence ID" value="EGT48729.1"/>
    <property type="molecule type" value="Genomic_DNA"/>
</dbReference>
<keyword evidence="4 8" id="KW-0863">Zinc-finger</keyword>
<gene>
    <name evidence="11" type="ORF">CAEBREN_19677</name>
</gene>
<dbReference type="AlphaFoldDB" id="G0P9V0"/>
<dbReference type="InterPro" id="IPR038129">
    <property type="entry name" value="Nanos_sf"/>
</dbReference>
<name>G0P9V0_CAEBE</name>
<dbReference type="eggNOG" id="KOG4602">
    <property type="taxonomic scope" value="Eukaryota"/>
</dbReference>
<proteinExistence type="inferred from homology"/>
<dbReference type="GO" id="GO:0005737">
    <property type="term" value="C:cytoplasm"/>
    <property type="evidence" value="ECO:0007669"/>
    <property type="project" value="UniProtKB-SubCell"/>
</dbReference>
<keyword evidence="3" id="KW-0479">Metal-binding</keyword>
<dbReference type="GO" id="GO:0006417">
    <property type="term" value="P:regulation of translation"/>
    <property type="evidence" value="ECO:0007669"/>
    <property type="project" value="UniProtKB-UniRule"/>
</dbReference>
<evidence type="ECO:0000256" key="9">
    <source>
        <dbReference type="SAM" id="MobiDB-lite"/>
    </source>
</evidence>
<keyword evidence="7 8" id="KW-0694">RNA-binding</keyword>
<dbReference type="Proteomes" id="UP000008068">
    <property type="component" value="Unassembled WGS sequence"/>
</dbReference>
<dbReference type="PANTHER" id="PTHR12887">
    <property type="entry name" value="NANOS PROTEIN"/>
    <property type="match status" value="1"/>
</dbReference>
<dbReference type="Pfam" id="PF05741">
    <property type="entry name" value="zf-nanos"/>
    <property type="match status" value="1"/>
</dbReference>
<feature type="compositionally biased region" description="Pro residues" evidence="9">
    <location>
        <begin position="26"/>
        <end position="37"/>
    </location>
</feature>
<dbReference type="InterPro" id="IPR024161">
    <property type="entry name" value="Znf_nanos-typ"/>
</dbReference>
<reference evidence="12" key="1">
    <citation type="submission" date="2011-07" db="EMBL/GenBank/DDBJ databases">
        <authorList>
            <consortium name="Caenorhabditis brenneri Sequencing and Analysis Consortium"/>
            <person name="Wilson R.K."/>
        </authorList>
    </citation>
    <scope>NUCLEOTIDE SEQUENCE [LARGE SCALE GENOMIC DNA]</scope>
    <source>
        <strain evidence="12">PB2801</strain>
    </source>
</reference>
<feature type="domain" description="Nanos-type" evidence="10">
    <location>
        <begin position="89"/>
        <end position="159"/>
    </location>
</feature>
<keyword evidence="2" id="KW-0963">Cytoplasm</keyword>
<evidence type="ECO:0000256" key="3">
    <source>
        <dbReference type="ARBA" id="ARBA00022723"/>
    </source>
</evidence>
<dbReference type="InParanoid" id="G0P9V0"/>
<dbReference type="PROSITE" id="PS51522">
    <property type="entry name" value="ZF_NANOS"/>
    <property type="match status" value="1"/>
</dbReference>
<comment type="similarity">
    <text evidence="8">Belongs to the nanos family.</text>
</comment>
<comment type="subcellular location">
    <subcellularLocation>
        <location evidence="1">Cytoplasm</location>
    </subcellularLocation>
</comment>
<evidence type="ECO:0000256" key="5">
    <source>
        <dbReference type="ARBA" id="ARBA00022833"/>
    </source>
</evidence>
<dbReference type="HOGENOM" id="CLU_079987_0_0_1"/>
<evidence type="ECO:0000256" key="7">
    <source>
        <dbReference type="ARBA" id="ARBA00022884"/>
    </source>
</evidence>
<evidence type="ECO:0000256" key="4">
    <source>
        <dbReference type="ARBA" id="ARBA00022771"/>
    </source>
</evidence>